<feature type="compositionally biased region" description="Basic and acidic residues" evidence="1">
    <location>
        <begin position="527"/>
        <end position="541"/>
    </location>
</feature>
<protein>
    <submittedName>
        <fullName evidence="2">Uncharacterized protein</fullName>
    </submittedName>
</protein>
<evidence type="ECO:0000313" key="2">
    <source>
        <dbReference type="EMBL" id="KAF4615136.1"/>
    </source>
</evidence>
<organism evidence="2 3">
    <name type="scientific">Agrocybe pediades</name>
    <dbReference type="NCBI Taxonomy" id="84607"/>
    <lineage>
        <taxon>Eukaryota</taxon>
        <taxon>Fungi</taxon>
        <taxon>Dikarya</taxon>
        <taxon>Basidiomycota</taxon>
        <taxon>Agaricomycotina</taxon>
        <taxon>Agaricomycetes</taxon>
        <taxon>Agaricomycetidae</taxon>
        <taxon>Agaricales</taxon>
        <taxon>Agaricineae</taxon>
        <taxon>Strophariaceae</taxon>
        <taxon>Agrocybe</taxon>
    </lineage>
</organism>
<keyword evidence="3" id="KW-1185">Reference proteome</keyword>
<dbReference type="EMBL" id="JAACJL010000044">
    <property type="protein sequence ID" value="KAF4615136.1"/>
    <property type="molecule type" value="Genomic_DNA"/>
</dbReference>
<feature type="region of interest" description="Disordered" evidence="1">
    <location>
        <begin position="18"/>
        <end position="47"/>
    </location>
</feature>
<evidence type="ECO:0000256" key="1">
    <source>
        <dbReference type="SAM" id="MobiDB-lite"/>
    </source>
</evidence>
<evidence type="ECO:0000313" key="3">
    <source>
        <dbReference type="Proteomes" id="UP000521872"/>
    </source>
</evidence>
<accession>A0A8H4QQ75</accession>
<sequence length="569" mass="62486">MRFFKAFTLLHRRSKSATFVPGPTGQPEFVPVSPKPKSPSVSGETGPARNSGLSFFDLVTSNPPLVPPSYFTYTTEDGLDRVRDVWPSRRHSDKGVLSTFQSSIRKECNRLAEAVNFWITEYTTVQNLLKSCHAELLVERLKTGSLEARIKADALEIERLRSSLDSYAKSNTEDLDLDPMCPPVVLPSQTSDLNLYPQPKSPTPDQYASALQMILTKRKELRDQMKISKYWKGQAITLGEQDMITPSVSAISSIREVLPSGRQLAVKALMSQRGITVRPPGLPLEDAALGGSNTTSFQHSEVSQKSIPERASISLLPYANSGSSDLSRLEPLASESLKQEINMLFGPSSPSKRLFASRSRQIGPLITSKSGSTKTGLSALSRYPHSIESFGDINTLFQKAFGTGQGRTQQAVKQLETCQESNSIATSDIEQLSLLDLVGAKMLELSDIPAVNMLESSIPSGCSQTWVNVESIDPEFVIPDFTLPLDAARVDEVKEPSTEDTRHSWQLPSATSSGHKSTPKSPSKRSPLKEMLLRRSEKENDGSSLSLSLFKSKKKQSRLPIPTATKKEA</sequence>
<feature type="region of interest" description="Disordered" evidence="1">
    <location>
        <begin position="492"/>
        <end position="569"/>
    </location>
</feature>
<gene>
    <name evidence="2" type="ORF">D9613_002871</name>
</gene>
<feature type="compositionally biased region" description="Basic and acidic residues" evidence="1">
    <location>
        <begin position="492"/>
        <end position="503"/>
    </location>
</feature>
<name>A0A8H4QQ75_9AGAR</name>
<dbReference type="AlphaFoldDB" id="A0A8H4QQ75"/>
<comment type="caution">
    <text evidence="2">The sequence shown here is derived from an EMBL/GenBank/DDBJ whole genome shotgun (WGS) entry which is preliminary data.</text>
</comment>
<reference evidence="2 3" key="1">
    <citation type="submission" date="2019-12" db="EMBL/GenBank/DDBJ databases">
        <authorList>
            <person name="Floudas D."/>
            <person name="Bentzer J."/>
            <person name="Ahren D."/>
            <person name="Johansson T."/>
            <person name="Persson P."/>
            <person name="Tunlid A."/>
        </authorList>
    </citation>
    <scope>NUCLEOTIDE SEQUENCE [LARGE SCALE GENOMIC DNA]</scope>
    <source>
        <strain evidence="2 3">CBS 102.39</strain>
    </source>
</reference>
<proteinExistence type="predicted"/>
<dbReference type="Proteomes" id="UP000521872">
    <property type="component" value="Unassembled WGS sequence"/>
</dbReference>
<feature type="compositionally biased region" description="Polar residues" evidence="1">
    <location>
        <begin position="504"/>
        <end position="515"/>
    </location>
</feature>